<feature type="transmembrane region" description="Helical" evidence="1">
    <location>
        <begin position="83"/>
        <end position="105"/>
    </location>
</feature>
<dbReference type="EMBL" id="PKPP01001501">
    <property type="protein sequence ID" value="PWA82184.1"/>
    <property type="molecule type" value="Genomic_DNA"/>
</dbReference>
<dbReference type="Proteomes" id="UP000245207">
    <property type="component" value="Unassembled WGS sequence"/>
</dbReference>
<comment type="caution">
    <text evidence="3">The sequence shown here is derived from an EMBL/GenBank/DDBJ whole genome shotgun (WGS) entry which is preliminary data.</text>
</comment>
<keyword evidence="4" id="KW-1185">Reference proteome</keyword>
<accession>A0A2U1P8W5</accession>
<keyword evidence="3" id="KW-0548">Nucleotidyltransferase</keyword>
<gene>
    <name evidence="3" type="ORF">CTI12_AA180870</name>
</gene>
<keyword evidence="1" id="KW-1133">Transmembrane helix</keyword>
<evidence type="ECO:0000259" key="2">
    <source>
        <dbReference type="Pfam" id="PF13966"/>
    </source>
</evidence>
<dbReference type="GO" id="GO:0003964">
    <property type="term" value="F:RNA-directed DNA polymerase activity"/>
    <property type="evidence" value="ECO:0007669"/>
    <property type="project" value="UniProtKB-KW"/>
</dbReference>
<evidence type="ECO:0000313" key="3">
    <source>
        <dbReference type="EMBL" id="PWA82184.1"/>
    </source>
</evidence>
<feature type="domain" description="Reverse transcriptase zinc-binding" evidence="2">
    <location>
        <begin position="102"/>
        <end position="155"/>
    </location>
</feature>
<dbReference type="AlphaFoldDB" id="A0A2U1P8W5"/>
<evidence type="ECO:0000313" key="4">
    <source>
        <dbReference type="Proteomes" id="UP000245207"/>
    </source>
</evidence>
<reference evidence="3 4" key="1">
    <citation type="journal article" date="2018" name="Mol. Plant">
        <title>The genome of Artemisia annua provides insight into the evolution of Asteraceae family and artemisinin biosynthesis.</title>
        <authorList>
            <person name="Shen Q."/>
            <person name="Zhang L."/>
            <person name="Liao Z."/>
            <person name="Wang S."/>
            <person name="Yan T."/>
            <person name="Shi P."/>
            <person name="Liu M."/>
            <person name="Fu X."/>
            <person name="Pan Q."/>
            <person name="Wang Y."/>
            <person name="Lv Z."/>
            <person name="Lu X."/>
            <person name="Zhang F."/>
            <person name="Jiang W."/>
            <person name="Ma Y."/>
            <person name="Chen M."/>
            <person name="Hao X."/>
            <person name="Li L."/>
            <person name="Tang Y."/>
            <person name="Lv G."/>
            <person name="Zhou Y."/>
            <person name="Sun X."/>
            <person name="Brodelius P.E."/>
            <person name="Rose J.K.C."/>
            <person name="Tang K."/>
        </authorList>
    </citation>
    <scope>NUCLEOTIDE SEQUENCE [LARGE SCALE GENOMIC DNA]</scope>
    <source>
        <strain evidence="4">cv. Huhao1</strain>
        <tissue evidence="3">Leaf</tissue>
    </source>
</reference>
<feature type="transmembrane region" description="Helical" evidence="1">
    <location>
        <begin position="125"/>
        <end position="141"/>
    </location>
</feature>
<sequence>MEAEHIQTNVSAKLPLLKQNEFDIWRLRVEQYFQVQDYALWEIIEDGNSFNPQPTTTTVNNEIVINNQTTPSTAEEKLISRSLIYLMILMMSYYGVISMVPFLVACAWDSLRARADQVDWFHIPWFPHCIPWHAVHLWLVIRRKLKTQDRLRESDVGPNVELSLLKH</sequence>
<proteinExistence type="predicted"/>
<evidence type="ECO:0000256" key="1">
    <source>
        <dbReference type="SAM" id="Phobius"/>
    </source>
</evidence>
<name>A0A2U1P8W5_ARTAN</name>
<keyword evidence="1" id="KW-0812">Transmembrane</keyword>
<dbReference type="InterPro" id="IPR026960">
    <property type="entry name" value="RVT-Znf"/>
</dbReference>
<dbReference type="Pfam" id="PF13966">
    <property type="entry name" value="zf-RVT"/>
    <property type="match status" value="1"/>
</dbReference>
<organism evidence="3 4">
    <name type="scientific">Artemisia annua</name>
    <name type="common">Sweet wormwood</name>
    <dbReference type="NCBI Taxonomy" id="35608"/>
    <lineage>
        <taxon>Eukaryota</taxon>
        <taxon>Viridiplantae</taxon>
        <taxon>Streptophyta</taxon>
        <taxon>Embryophyta</taxon>
        <taxon>Tracheophyta</taxon>
        <taxon>Spermatophyta</taxon>
        <taxon>Magnoliopsida</taxon>
        <taxon>eudicotyledons</taxon>
        <taxon>Gunneridae</taxon>
        <taxon>Pentapetalae</taxon>
        <taxon>asterids</taxon>
        <taxon>campanulids</taxon>
        <taxon>Asterales</taxon>
        <taxon>Asteraceae</taxon>
        <taxon>Asteroideae</taxon>
        <taxon>Anthemideae</taxon>
        <taxon>Artemisiinae</taxon>
        <taxon>Artemisia</taxon>
    </lineage>
</organism>
<keyword evidence="3" id="KW-0808">Transferase</keyword>
<keyword evidence="1" id="KW-0472">Membrane</keyword>
<keyword evidence="3" id="KW-0695">RNA-directed DNA polymerase</keyword>
<dbReference type="OrthoDB" id="1748554at2759"/>
<protein>
    <submittedName>
        <fullName evidence="3">Reverse transcriptase domain, Reverse transcriptase zinc-binding domain protein</fullName>
    </submittedName>
</protein>